<dbReference type="RefSeq" id="WP_144649346.1">
    <property type="nucleotide sequence ID" value="NZ_VNFK01000005.1"/>
</dbReference>
<evidence type="ECO:0000313" key="1">
    <source>
        <dbReference type="EMBL" id="TVU64073.1"/>
    </source>
</evidence>
<proteinExistence type="predicted"/>
<name>A0A558H4M9_PAENT</name>
<accession>A0A558H4M9</accession>
<comment type="caution">
    <text evidence="1">The sequence shown here is derived from an EMBL/GenBank/DDBJ whole genome shotgun (WGS) entry which is preliminary data.</text>
</comment>
<dbReference type="AlphaFoldDB" id="A0A558H4M9"/>
<sequence length="277" mass="29064">MNSSGDNGEDLLIRARSVLLDALEALHEHKDAVIVIGAQAVYLRTGGIDVALAEATKDSDVAVDPRLLGDDPLLEDAMRVAGFVPSATGQPGAWISLDGIPVDLMVPESFAGAGTRGARIPPHDRRATRRARGLEATLIDHSVLEVPALAPDDSRVTKVKVAGPAALLVAKLHKLAERIGTPHRLLDKDAHDAYRILRAIDTDDLAAGFDRLLADNVSEEATKEAIEHLTLVFASGPEAIGSLMAGRAEEGLGDPELVSMSASILAADLLEAVGPQG</sequence>
<dbReference type="Proteomes" id="UP000316500">
    <property type="component" value="Unassembled WGS sequence"/>
</dbReference>
<reference evidence="1 2" key="1">
    <citation type="submission" date="2019-07" db="EMBL/GenBank/DDBJ databases">
        <title>Diversity of Bacteria from Kongsfjorden, Arctic.</title>
        <authorList>
            <person name="Yu Y."/>
        </authorList>
    </citation>
    <scope>NUCLEOTIDE SEQUENCE [LARGE SCALE GENOMIC DNA]</scope>
    <source>
        <strain evidence="1 2">SM1928</strain>
    </source>
</reference>
<gene>
    <name evidence="1" type="ORF">FQP90_08785</name>
</gene>
<evidence type="ECO:0000313" key="2">
    <source>
        <dbReference type="Proteomes" id="UP000316500"/>
    </source>
</evidence>
<evidence type="ECO:0008006" key="3">
    <source>
        <dbReference type="Google" id="ProtNLM"/>
    </source>
</evidence>
<organism evidence="1 2">
    <name type="scientific">Paenarthrobacter nitroguajacolicus</name>
    <name type="common">Arthrobacter nitroguajacolicus</name>
    <dbReference type="NCBI Taxonomy" id="211146"/>
    <lineage>
        <taxon>Bacteria</taxon>
        <taxon>Bacillati</taxon>
        <taxon>Actinomycetota</taxon>
        <taxon>Actinomycetes</taxon>
        <taxon>Micrococcales</taxon>
        <taxon>Micrococcaceae</taxon>
        <taxon>Paenarthrobacter</taxon>
    </lineage>
</organism>
<dbReference type="OrthoDB" id="3515986at2"/>
<dbReference type="EMBL" id="VNFK01000005">
    <property type="protein sequence ID" value="TVU64073.1"/>
    <property type="molecule type" value="Genomic_DNA"/>
</dbReference>
<protein>
    <recommendedName>
        <fullName evidence="3">Nucleotidyltransferase</fullName>
    </recommendedName>
</protein>